<feature type="transmembrane region" description="Helical" evidence="1">
    <location>
        <begin position="64"/>
        <end position="85"/>
    </location>
</feature>
<dbReference type="EMBL" id="CP048222">
    <property type="protein sequence ID" value="QHT69817.1"/>
    <property type="molecule type" value="Genomic_DNA"/>
</dbReference>
<sequence length="195" mass="22509">MTGIDLIGINFKETKTKGRLIESWGNWITDHTFLMLPIGATFIIGAKANTYWSNSSINHTKEVIFFALFILSILITLYTIVKIYLNKRFISIKTNLSKKESRQCINDLIEQQGWISLKNNQDYAVAGYPKVFITGQEIIILFREREVLVNIRLAAGIKGRFPFSFGRNKRTLEKIEQKVKIPSITTQNRQLHRQS</sequence>
<evidence type="ECO:0000256" key="1">
    <source>
        <dbReference type="SAM" id="Phobius"/>
    </source>
</evidence>
<keyword evidence="1" id="KW-0472">Membrane</keyword>
<accession>A0A6C0GPI4</accession>
<evidence type="ECO:0000313" key="3">
    <source>
        <dbReference type="Proteomes" id="UP000480178"/>
    </source>
</evidence>
<keyword evidence="1" id="KW-0812">Transmembrane</keyword>
<proteinExistence type="predicted"/>
<dbReference type="RefSeq" id="WP_162445801.1">
    <property type="nucleotide sequence ID" value="NZ_CP048222.1"/>
</dbReference>
<organism evidence="2 3">
    <name type="scientific">Rhodocytophaga rosea</name>
    <dbReference type="NCBI Taxonomy" id="2704465"/>
    <lineage>
        <taxon>Bacteria</taxon>
        <taxon>Pseudomonadati</taxon>
        <taxon>Bacteroidota</taxon>
        <taxon>Cytophagia</taxon>
        <taxon>Cytophagales</taxon>
        <taxon>Rhodocytophagaceae</taxon>
        <taxon>Rhodocytophaga</taxon>
    </lineage>
</organism>
<name>A0A6C0GPI4_9BACT</name>
<gene>
    <name evidence="2" type="ORF">GXP67_25805</name>
</gene>
<reference evidence="2 3" key="1">
    <citation type="submission" date="2020-01" db="EMBL/GenBank/DDBJ databases">
        <authorList>
            <person name="Kim M.K."/>
        </authorList>
    </citation>
    <scope>NUCLEOTIDE SEQUENCE [LARGE SCALE GENOMIC DNA]</scope>
    <source>
        <strain evidence="2 3">172606-1</strain>
    </source>
</reference>
<evidence type="ECO:0000313" key="2">
    <source>
        <dbReference type="EMBL" id="QHT69817.1"/>
    </source>
</evidence>
<protein>
    <submittedName>
        <fullName evidence="2">Uncharacterized protein</fullName>
    </submittedName>
</protein>
<dbReference type="KEGG" id="rhoz:GXP67_25805"/>
<keyword evidence="1" id="KW-1133">Transmembrane helix</keyword>
<dbReference type="Proteomes" id="UP000480178">
    <property type="component" value="Chromosome"/>
</dbReference>
<dbReference type="AlphaFoldDB" id="A0A6C0GPI4"/>
<keyword evidence="3" id="KW-1185">Reference proteome</keyword>